<dbReference type="AlphaFoldDB" id="A0AAE1TE69"/>
<evidence type="ECO:0000313" key="2">
    <source>
        <dbReference type="EMBL" id="KAK4281376.1"/>
    </source>
</evidence>
<organism evidence="2 3">
    <name type="scientific">Acacia crassicarpa</name>
    <name type="common">northern wattle</name>
    <dbReference type="NCBI Taxonomy" id="499986"/>
    <lineage>
        <taxon>Eukaryota</taxon>
        <taxon>Viridiplantae</taxon>
        <taxon>Streptophyta</taxon>
        <taxon>Embryophyta</taxon>
        <taxon>Tracheophyta</taxon>
        <taxon>Spermatophyta</taxon>
        <taxon>Magnoliopsida</taxon>
        <taxon>eudicotyledons</taxon>
        <taxon>Gunneridae</taxon>
        <taxon>Pentapetalae</taxon>
        <taxon>rosids</taxon>
        <taxon>fabids</taxon>
        <taxon>Fabales</taxon>
        <taxon>Fabaceae</taxon>
        <taxon>Caesalpinioideae</taxon>
        <taxon>mimosoid clade</taxon>
        <taxon>Acacieae</taxon>
        <taxon>Acacia</taxon>
    </lineage>
</organism>
<proteinExistence type="predicted"/>
<dbReference type="EMBL" id="JAWXYG010000002">
    <property type="protein sequence ID" value="KAK4281376.1"/>
    <property type="molecule type" value="Genomic_DNA"/>
</dbReference>
<keyword evidence="3" id="KW-1185">Reference proteome</keyword>
<evidence type="ECO:0000313" key="3">
    <source>
        <dbReference type="Proteomes" id="UP001293593"/>
    </source>
</evidence>
<comment type="caution">
    <text evidence="2">The sequence shown here is derived from an EMBL/GenBank/DDBJ whole genome shotgun (WGS) entry which is preliminary data.</text>
</comment>
<protein>
    <submittedName>
        <fullName evidence="2">Uncharacterized protein</fullName>
    </submittedName>
</protein>
<reference evidence="2" key="1">
    <citation type="submission" date="2023-10" db="EMBL/GenBank/DDBJ databases">
        <title>Chromosome-level genome of the transformable northern wattle, Acacia crassicarpa.</title>
        <authorList>
            <person name="Massaro I."/>
            <person name="Sinha N.R."/>
            <person name="Poethig S."/>
            <person name="Leichty A.R."/>
        </authorList>
    </citation>
    <scope>NUCLEOTIDE SEQUENCE</scope>
    <source>
        <strain evidence="2">Acra3RX</strain>
        <tissue evidence="2">Leaf</tissue>
    </source>
</reference>
<feature type="region of interest" description="Disordered" evidence="1">
    <location>
        <begin position="1"/>
        <end position="53"/>
    </location>
</feature>
<accession>A0AAE1TE69</accession>
<feature type="compositionally biased region" description="Gly residues" evidence="1">
    <location>
        <begin position="40"/>
        <end position="49"/>
    </location>
</feature>
<gene>
    <name evidence="2" type="ORF">QN277_012879</name>
</gene>
<evidence type="ECO:0000256" key="1">
    <source>
        <dbReference type="SAM" id="MobiDB-lite"/>
    </source>
</evidence>
<sequence length="68" mass="7543">MEFEEQDQEHEEAEEETGIPVPPMSYDSPQFKHEGHVSGPTGGRKGGPTGTVRYRECQKNHAVSIGFV</sequence>
<name>A0AAE1TE69_9FABA</name>
<dbReference type="Proteomes" id="UP001293593">
    <property type="component" value="Unassembled WGS sequence"/>
</dbReference>
<feature type="compositionally biased region" description="Acidic residues" evidence="1">
    <location>
        <begin position="1"/>
        <end position="17"/>
    </location>
</feature>